<proteinExistence type="predicted"/>
<evidence type="ECO:0008006" key="4">
    <source>
        <dbReference type="Google" id="ProtNLM"/>
    </source>
</evidence>
<dbReference type="Proteomes" id="UP001642484">
    <property type="component" value="Unassembled WGS sequence"/>
</dbReference>
<protein>
    <recommendedName>
        <fullName evidence="4">Bifunctional lysine-specific demethylase and histidyl-hydroxylase</fullName>
    </recommendedName>
</protein>
<comment type="caution">
    <text evidence="2">The sequence shown here is derived from an EMBL/GenBank/DDBJ whole genome shotgun (WGS) entry which is preliminary data.</text>
</comment>
<evidence type="ECO:0000256" key="1">
    <source>
        <dbReference type="SAM" id="MobiDB-lite"/>
    </source>
</evidence>
<feature type="region of interest" description="Disordered" evidence="1">
    <location>
        <begin position="112"/>
        <end position="144"/>
    </location>
</feature>
<accession>A0ABP0MSI6</accession>
<gene>
    <name evidence="2" type="ORF">CCMP2556_LOCUS27223</name>
</gene>
<feature type="region of interest" description="Disordered" evidence="1">
    <location>
        <begin position="402"/>
        <end position="445"/>
    </location>
</feature>
<dbReference type="EMBL" id="CAXAMN010019524">
    <property type="protein sequence ID" value="CAK9054460.1"/>
    <property type="molecule type" value="Genomic_DNA"/>
</dbReference>
<organism evidence="2 3">
    <name type="scientific">Durusdinium trenchii</name>
    <dbReference type="NCBI Taxonomy" id="1381693"/>
    <lineage>
        <taxon>Eukaryota</taxon>
        <taxon>Sar</taxon>
        <taxon>Alveolata</taxon>
        <taxon>Dinophyceae</taxon>
        <taxon>Suessiales</taxon>
        <taxon>Symbiodiniaceae</taxon>
        <taxon>Durusdinium</taxon>
    </lineage>
</organism>
<evidence type="ECO:0000313" key="2">
    <source>
        <dbReference type="EMBL" id="CAK9054460.1"/>
    </source>
</evidence>
<evidence type="ECO:0000313" key="3">
    <source>
        <dbReference type="Proteomes" id="UP001642484"/>
    </source>
</evidence>
<name>A0ABP0MSI6_9DINO</name>
<reference evidence="2 3" key="1">
    <citation type="submission" date="2024-02" db="EMBL/GenBank/DDBJ databases">
        <authorList>
            <person name="Chen Y."/>
            <person name="Shah S."/>
            <person name="Dougan E. K."/>
            <person name="Thang M."/>
            <person name="Chan C."/>
        </authorList>
    </citation>
    <scope>NUCLEOTIDE SEQUENCE [LARGE SCALE GENOMIC DNA]</scope>
</reference>
<keyword evidence="3" id="KW-1185">Reference proteome</keyword>
<sequence>MVAESECPFGQPLQLPSKEPLWPIREDQKPEVVHSVKEFLEVLQMQTHVDRVVVLPNGIDLLQQRDAAPIQLCEAARGSSSIRQVLAQLGKMAPAPRFRARLWHYSQRGREKEIKVKKDSKDDPKDPRRSDGTPAAKRDTDATEKKSLAALARQLQELEGKAKVTSDAALYISELRWQRKVRHPLNKQERVKTATNCDVYDVAPFARHMPLWERSEGGIFVGERGAGSGLHVDQCLWSNVGRNWCGFKLFAIWPWHERHSILDEAGKGAIFCPPLTSEEEGFLSRAKTVALVGPGDVWVFSGGQPHTAMCVGDGINLCAYESFVPANEEAVSLLVQSNTKESHWRNCWMDDDDLDELYEDVVDSLQKALACSSLNSRLRGRLEGCRRAMRESKDSYCKELWEQEDRGQRRRRREEEYEESSSDLEIQQGSKKPRVDGKSSSPGSV</sequence>